<dbReference type="GO" id="GO:0016887">
    <property type="term" value="F:ATP hydrolysis activity"/>
    <property type="evidence" value="ECO:0007669"/>
    <property type="project" value="InterPro"/>
</dbReference>
<protein>
    <submittedName>
        <fullName evidence="1">Uncharacterized protein</fullName>
    </submittedName>
</protein>
<feature type="non-terminal residue" evidence="1">
    <location>
        <position position="1"/>
    </location>
</feature>
<dbReference type="PANTHER" id="PTHR22605:SF1">
    <property type="entry name" value="RZ-TYPE DOMAIN-CONTAINING PROTEIN"/>
    <property type="match status" value="1"/>
</dbReference>
<feature type="non-terminal residue" evidence="1">
    <location>
        <position position="324"/>
    </location>
</feature>
<dbReference type="AlphaFoldDB" id="A0A820GV87"/>
<accession>A0A820GV87</accession>
<dbReference type="PANTHER" id="PTHR22605">
    <property type="entry name" value="RZ-TYPE DOMAIN-CONTAINING PROTEIN"/>
    <property type="match status" value="1"/>
</dbReference>
<sequence length="324" mass="37960">GCLGLQLEKRQENEDNRLNKIIHGLCQGYRRILHSPDIPHIFHDRDFIYMLRELRFELMNLNEIEHTSIGEITPRSLLRALEDNFNGTRMEEFDKVVNTFSTVVGEQCPDFFSLINEKQQSQRNVPTILRSSMKLDPTRRRLYGRYKLIIDESEDESAVRLLFQLGILNSDPSQTTVFRMSDFPNDVDNELRNVEILSNIKLCMETGKTILMINTGRIHGSLYDVFNQNFSIMATEESRKIFSKVAIGPKTIDVVVHEDFQCIVHIKRSEFKDIPAPFLSRFQKYSFSISDFYRIQLREIPIEDQKLMKNIETKVRSFIDHFGK</sequence>
<name>A0A820GV87_9BILA</name>
<proteinExistence type="predicted"/>
<dbReference type="GO" id="GO:0004842">
    <property type="term" value="F:ubiquitin-protein transferase activity"/>
    <property type="evidence" value="ECO:0007669"/>
    <property type="project" value="InterPro"/>
</dbReference>
<gene>
    <name evidence="1" type="ORF">FNK824_LOCUS39907</name>
</gene>
<dbReference type="InterPro" id="IPR031248">
    <property type="entry name" value="RNF213"/>
</dbReference>
<organism evidence="1 2">
    <name type="scientific">Rotaria sordida</name>
    <dbReference type="NCBI Taxonomy" id="392033"/>
    <lineage>
        <taxon>Eukaryota</taxon>
        <taxon>Metazoa</taxon>
        <taxon>Spiralia</taxon>
        <taxon>Gnathifera</taxon>
        <taxon>Rotifera</taxon>
        <taxon>Eurotatoria</taxon>
        <taxon>Bdelloidea</taxon>
        <taxon>Philodinida</taxon>
        <taxon>Philodinidae</taxon>
        <taxon>Rotaria</taxon>
    </lineage>
</organism>
<dbReference type="EMBL" id="CAJOBE010028433">
    <property type="protein sequence ID" value="CAF4281258.1"/>
    <property type="molecule type" value="Genomic_DNA"/>
</dbReference>
<evidence type="ECO:0000313" key="2">
    <source>
        <dbReference type="Proteomes" id="UP000663874"/>
    </source>
</evidence>
<evidence type="ECO:0000313" key="1">
    <source>
        <dbReference type="EMBL" id="CAF4281258.1"/>
    </source>
</evidence>
<dbReference type="Proteomes" id="UP000663874">
    <property type="component" value="Unassembled WGS sequence"/>
</dbReference>
<reference evidence="1" key="1">
    <citation type="submission" date="2021-02" db="EMBL/GenBank/DDBJ databases">
        <authorList>
            <person name="Nowell W R."/>
        </authorList>
    </citation>
    <scope>NUCLEOTIDE SEQUENCE</scope>
</reference>
<comment type="caution">
    <text evidence="1">The sequence shown here is derived from an EMBL/GenBank/DDBJ whole genome shotgun (WGS) entry which is preliminary data.</text>
</comment>